<keyword evidence="1" id="KW-0732">Signal</keyword>
<dbReference type="Proteomes" id="UP000812287">
    <property type="component" value="Unassembled WGS sequence"/>
</dbReference>
<protein>
    <recommendedName>
        <fullName evidence="4">Secreted protein</fullName>
    </recommendedName>
</protein>
<dbReference type="AlphaFoldDB" id="A0A9P7VN59"/>
<organism evidence="2 3">
    <name type="scientific">Guyanagaster necrorhizus</name>
    <dbReference type="NCBI Taxonomy" id="856835"/>
    <lineage>
        <taxon>Eukaryota</taxon>
        <taxon>Fungi</taxon>
        <taxon>Dikarya</taxon>
        <taxon>Basidiomycota</taxon>
        <taxon>Agaricomycotina</taxon>
        <taxon>Agaricomycetes</taxon>
        <taxon>Agaricomycetidae</taxon>
        <taxon>Agaricales</taxon>
        <taxon>Marasmiineae</taxon>
        <taxon>Physalacriaceae</taxon>
        <taxon>Guyanagaster</taxon>
    </lineage>
</organism>
<feature type="signal peptide" evidence="1">
    <location>
        <begin position="1"/>
        <end position="19"/>
    </location>
</feature>
<evidence type="ECO:0000256" key="1">
    <source>
        <dbReference type="SAM" id="SignalP"/>
    </source>
</evidence>
<evidence type="ECO:0008006" key="4">
    <source>
        <dbReference type="Google" id="ProtNLM"/>
    </source>
</evidence>
<comment type="caution">
    <text evidence="2">The sequence shown here is derived from an EMBL/GenBank/DDBJ whole genome shotgun (WGS) entry which is preliminary data.</text>
</comment>
<sequence length="61" mass="7241">MFSVKQSFLLFRLCPFVWSMHWPEKPFGTQYSPNGILEACDTPLQDIDHFVTFSTHQFCRK</sequence>
<dbReference type="EMBL" id="MU250545">
    <property type="protein sequence ID" value="KAG7443400.1"/>
    <property type="molecule type" value="Genomic_DNA"/>
</dbReference>
<dbReference type="GeneID" id="66109135"/>
<keyword evidence="3" id="KW-1185">Reference proteome</keyword>
<gene>
    <name evidence="2" type="ORF">BT62DRAFT_935013</name>
</gene>
<proteinExistence type="predicted"/>
<name>A0A9P7VN59_9AGAR</name>
<feature type="chain" id="PRO_5040291985" description="Secreted protein" evidence="1">
    <location>
        <begin position="20"/>
        <end position="61"/>
    </location>
</feature>
<evidence type="ECO:0000313" key="3">
    <source>
        <dbReference type="Proteomes" id="UP000812287"/>
    </source>
</evidence>
<dbReference type="RefSeq" id="XP_043036900.1">
    <property type="nucleotide sequence ID" value="XM_043186838.1"/>
</dbReference>
<accession>A0A9P7VN59</accession>
<evidence type="ECO:0000313" key="2">
    <source>
        <dbReference type="EMBL" id="KAG7443400.1"/>
    </source>
</evidence>
<reference evidence="2" key="1">
    <citation type="submission" date="2020-11" db="EMBL/GenBank/DDBJ databases">
        <title>Adaptations for nitrogen fixation in a non-lichenized fungal sporocarp promotes dispersal by wood-feeding termites.</title>
        <authorList>
            <consortium name="DOE Joint Genome Institute"/>
            <person name="Koch R.A."/>
            <person name="Yoon G."/>
            <person name="Arayal U."/>
            <person name="Lail K."/>
            <person name="Amirebrahimi M."/>
            <person name="Labutti K."/>
            <person name="Lipzen A."/>
            <person name="Riley R."/>
            <person name="Barry K."/>
            <person name="Henrissat B."/>
            <person name="Grigoriev I.V."/>
            <person name="Herr J.R."/>
            <person name="Aime M.C."/>
        </authorList>
    </citation>
    <scope>NUCLEOTIDE SEQUENCE</scope>
    <source>
        <strain evidence="2">MCA 3950</strain>
    </source>
</reference>